<evidence type="ECO:0000313" key="3">
    <source>
        <dbReference type="Proteomes" id="UP001163152"/>
    </source>
</evidence>
<gene>
    <name evidence="2" type="ORF">OXH18_13440</name>
</gene>
<name>A0A9E8Z8D2_9CYAN</name>
<keyword evidence="1" id="KW-0472">Membrane</keyword>
<protein>
    <submittedName>
        <fullName evidence="2">Uncharacterized protein</fullName>
    </submittedName>
</protein>
<evidence type="ECO:0000256" key="1">
    <source>
        <dbReference type="SAM" id="Phobius"/>
    </source>
</evidence>
<organism evidence="2 3">
    <name type="scientific">Thermocoleostomius sinensis A174</name>
    <dbReference type="NCBI Taxonomy" id="2016057"/>
    <lineage>
        <taxon>Bacteria</taxon>
        <taxon>Bacillati</taxon>
        <taxon>Cyanobacteriota</taxon>
        <taxon>Cyanophyceae</taxon>
        <taxon>Oculatellales</taxon>
        <taxon>Oculatellaceae</taxon>
        <taxon>Thermocoleostomius</taxon>
    </lineage>
</organism>
<feature type="transmembrane region" description="Helical" evidence="1">
    <location>
        <begin position="6"/>
        <end position="30"/>
    </location>
</feature>
<dbReference type="RefSeq" id="WP_268607592.1">
    <property type="nucleotide sequence ID" value="NZ_CP113797.1"/>
</dbReference>
<dbReference type="Proteomes" id="UP001163152">
    <property type="component" value="Chromosome"/>
</dbReference>
<keyword evidence="3" id="KW-1185">Reference proteome</keyword>
<evidence type="ECO:0000313" key="2">
    <source>
        <dbReference type="EMBL" id="WAL58191.1"/>
    </source>
</evidence>
<dbReference type="AlphaFoldDB" id="A0A9E8Z8D2"/>
<accession>A0A9E8Z8D2</accession>
<sequence length="50" mass="5777">MSVDNIFLTVLATLALGLLIAVSGGVAYLTTIEWRDRRRRDNETRETRRR</sequence>
<proteinExistence type="predicted"/>
<dbReference type="EMBL" id="CP113797">
    <property type="protein sequence ID" value="WAL58191.1"/>
    <property type="molecule type" value="Genomic_DNA"/>
</dbReference>
<dbReference type="KEGG" id="tsin:OXH18_13440"/>
<reference evidence="2" key="1">
    <citation type="submission" date="2022-12" db="EMBL/GenBank/DDBJ databases">
        <title>Polyphasic identification of a Novel Hot-Spring Cyanobacterium Ocullathermofonsia sinensis gen nov. sp. nov. and Genomic Insights on its Adaptations to the Thermal Habitat.</title>
        <authorList>
            <person name="Daroch M."/>
            <person name="Tang J."/>
            <person name="Jiang Y."/>
        </authorList>
    </citation>
    <scope>NUCLEOTIDE SEQUENCE</scope>
    <source>
        <strain evidence="2">PKUAC-SCTA174</strain>
    </source>
</reference>
<keyword evidence="1" id="KW-1133">Transmembrane helix</keyword>
<keyword evidence="1" id="KW-0812">Transmembrane</keyword>